<gene>
    <name evidence="1" type="ORF">SAMN04488057_103140</name>
</gene>
<dbReference type="Proteomes" id="UP000184513">
    <property type="component" value="Unassembled WGS sequence"/>
</dbReference>
<accession>A0A1M7L7J8</accession>
<protein>
    <submittedName>
        <fullName evidence="1">Uncharacterized protein</fullName>
    </submittedName>
</protein>
<dbReference type="EMBL" id="FRCY01000003">
    <property type="protein sequence ID" value="SHM73756.1"/>
    <property type="molecule type" value="Genomic_DNA"/>
</dbReference>
<dbReference type="STRING" id="388280.SAMN04488057_103140"/>
<proteinExistence type="predicted"/>
<organism evidence="1 2">
    <name type="scientific">Cyclobacterium lianum</name>
    <dbReference type="NCBI Taxonomy" id="388280"/>
    <lineage>
        <taxon>Bacteria</taxon>
        <taxon>Pseudomonadati</taxon>
        <taxon>Bacteroidota</taxon>
        <taxon>Cytophagia</taxon>
        <taxon>Cytophagales</taxon>
        <taxon>Cyclobacteriaceae</taxon>
        <taxon>Cyclobacterium</taxon>
    </lineage>
</organism>
<name>A0A1M7L7J8_9BACT</name>
<evidence type="ECO:0000313" key="1">
    <source>
        <dbReference type="EMBL" id="SHM73756.1"/>
    </source>
</evidence>
<dbReference type="AlphaFoldDB" id="A0A1M7L7J8"/>
<keyword evidence="2" id="KW-1185">Reference proteome</keyword>
<sequence>MIQCIRNSVFLRQVCILMALYLFNCSVDMPDEHRDDVPEDLSINDQESIVEIILEIGMGMENAIPEQEDADGSQETSQKKQLKTDLHFVGECTPFQLRNSLVFAENFLPFLTDFLPSGYRKTLSPPPKFFS</sequence>
<evidence type="ECO:0000313" key="2">
    <source>
        <dbReference type="Proteomes" id="UP000184513"/>
    </source>
</evidence>
<reference evidence="1 2" key="1">
    <citation type="submission" date="2016-11" db="EMBL/GenBank/DDBJ databases">
        <authorList>
            <person name="Jaros S."/>
            <person name="Januszkiewicz K."/>
            <person name="Wedrychowicz H."/>
        </authorList>
    </citation>
    <scope>NUCLEOTIDE SEQUENCE [LARGE SCALE GENOMIC DNA]</scope>
    <source>
        <strain evidence="1 2">CGMCC 1.6102</strain>
    </source>
</reference>